<keyword evidence="1" id="KW-1133">Transmembrane helix</keyword>
<evidence type="ECO:0000313" key="2">
    <source>
        <dbReference type="EMBL" id="GIO30134.1"/>
    </source>
</evidence>
<feature type="transmembrane region" description="Helical" evidence="1">
    <location>
        <begin position="68"/>
        <end position="87"/>
    </location>
</feature>
<sequence>MGKMRQTLEQRSSKLTGMIVLVWISVYFFTENIRSIGVNEQFGYYNVLFMVIGGILLILFMKKQNVNFAIAYVVLAFSVIWCSYSFLFLHYSFMRLLQTAISLCLPLFFVGVKLKQDVIMPAFRIFLILFNWLIVLLLIVGAADFLSGGSIQLYMAGTLYNGLEMGQLIRLEHSFGVYRFYSFMGHPLTNAQYFLTFFILNHVYARRNHFLINKYLITCVTLLGLLLSSSKTALVLGVFLVLFCSSVKKNRILYYMGIFIILIVILNTPLFQNNLMQRYISGLESGDITSGRNGLLEVWVNSRVESLGMIFGGGVGHSREVAESLNGNIFNFEYPLIMLAYDYGIMGTAVIYLVILLYPAYLLIKDRSYYEFVLFLVITAMANSNNGLANLGSDAVAQLCLLFFIIRNTALREREQPVPAKAANENYLLA</sequence>
<feature type="transmembrane region" description="Helical" evidence="1">
    <location>
        <begin position="343"/>
        <end position="364"/>
    </location>
</feature>
<comment type="caution">
    <text evidence="2">The sequence shown here is derived from an EMBL/GenBank/DDBJ whole genome shotgun (WGS) entry which is preliminary data.</text>
</comment>
<feature type="transmembrane region" description="Helical" evidence="1">
    <location>
        <begin position="180"/>
        <end position="203"/>
    </location>
</feature>
<evidence type="ECO:0008006" key="4">
    <source>
        <dbReference type="Google" id="ProtNLM"/>
    </source>
</evidence>
<evidence type="ECO:0000256" key="1">
    <source>
        <dbReference type="SAM" id="Phobius"/>
    </source>
</evidence>
<feature type="transmembrane region" description="Helical" evidence="1">
    <location>
        <begin position="252"/>
        <end position="271"/>
    </location>
</feature>
<keyword evidence="1" id="KW-0812">Transmembrane</keyword>
<keyword evidence="1" id="KW-0472">Membrane</keyword>
<reference evidence="2" key="1">
    <citation type="submission" date="2021-03" db="EMBL/GenBank/DDBJ databases">
        <title>Antimicrobial resistance genes in bacteria isolated from Japanese honey, and their potential for conferring macrolide and lincosamide resistance in the American foulbrood pathogen Paenibacillus larvae.</title>
        <authorList>
            <person name="Okamoto M."/>
            <person name="Kumagai M."/>
            <person name="Kanamori H."/>
            <person name="Takamatsu D."/>
        </authorList>
    </citation>
    <scope>NUCLEOTIDE SEQUENCE</scope>
    <source>
        <strain evidence="2">J2TS6</strain>
    </source>
</reference>
<protein>
    <recommendedName>
        <fullName evidence="4">O-antigen ligase domain-containing protein</fullName>
    </recommendedName>
</protein>
<feature type="transmembrane region" description="Helical" evidence="1">
    <location>
        <begin position="126"/>
        <end position="146"/>
    </location>
</feature>
<keyword evidence="3" id="KW-1185">Reference proteome</keyword>
<evidence type="ECO:0000313" key="3">
    <source>
        <dbReference type="Proteomes" id="UP000679779"/>
    </source>
</evidence>
<dbReference type="EMBL" id="BORQ01000001">
    <property type="protein sequence ID" value="GIO30134.1"/>
    <property type="molecule type" value="Genomic_DNA"/>
</dbReference>
<feature type="transmembrane region" description="Helical" evidence="1">
    <location>
        <begin position="42"/>
        <end position="61"/>
    </location>
</feature>
<dbReference type="AlphaFoldDB" id="A0A919XED0"/>
<gene>
    <name evidence="2" type="ORF">J2TS6_12750</name>
</gene>
<dbReference type="Proteomes" id="UP000679779">
    <property type="component" value="Unassembled WGS sequence"/>
</dbReference>
<feature type="transmembrane region" description="Helical" evidence="1">
    <location>
        <begin position="93"/>
        <end position="114"/>
    </location>
</feature>
<accession>A0A919XED0</accession>
<feature type="transmembrane region" description="Helical" evidence="1">
    <location>
        <begin position="215"/>
        <end position="240"/>
    </location>
</feature>
<proteinExistence type="predicted"/>
<name>A0A919XED0_9BACL</name>
<organism evidence="2 3">
    <name type="scientific">Paenibacillus albilobatus</name>
    <dbReference type="NCBI Taxonomy" id="2716884"/>
    <lineage>
        <taxon>Bacteria</taxon>
        <taxon>Bacillati</taxon>
        <taxon>Bacillota</taxon>
        <taxon>Bacilli</taxon>
        <taxon>Bacillales</taxon>
        <taxon>Paenibacillaceae</taxon>
        <taxon>Paenibacillus</taxon>
    </lineage>
</organism>
<dbReference type="RefSeq" id="WP_160039997.1">
    <property type="nucleotide sequence ID" value="NZ_BORQ01000001.1"/>
</dbReference>
<feature type="transmembrane region" description="Helical" evidence="1">
    <location>
        <begin position="12"/>
        <end position="30"/>
    </location>
</feature>